<dbReference type="PANTHER" id="PTHR42951:SF14">
    <property type="entry name" value="METALLO-BETA-LACTAMASE SUPERFAMILY PROTEIN"/>
    <property type="match status" value="1"/>
</dbReference>
<sequence>MALKKLGDSVYLYPGSPSTLIRVLDGGEAVLIDPGHGKGRHKDLKREIRRLELEVKAQLATHGHADHIAVAPKISAPLFIHRFEFSVAESPLNRELLTFGSKAPKGFLVFQFPEEVKVHAVFEWGDGQFGLNAIKLNGHSPGMTGFLDEENGLIYAGDSFFGEKLIQSVGLPYLIDPELFKASLNELHNYARRGYLLIPSHGKPVGGEEATELLEFNLRRVEETESLILGLLEEPASMDELAFRIMEHYGVAITPQKLALNLVPVRAFIAELYNRGEIEAVVDRGLKWAVKRG</sequence>
<dbReference type="KEGG" id="tpaf:A3L08_07420"/>
<dbReference type="InterPro" id="IPR001279">
    <property type="entry name" value="Metallo-B-lactamas"/>
</dbReference>
<dbReference type="RefSeq" id="WP_088854412.1">
    <property type="nucleotide sequence ID" value="NZ_CP015102.1"/>
</dbReference>
<dbReference type="Proteomes" id="UP000197418">
    <property type="component" value="Chromosome"/>
</dbReference>
<organism evidence="2 3">
    <name type="scientific">Thermococcus pacificus</name>
    <dbReference type="NCBI Taxonomy" id="71998"/>
    <lineage>
        <taxon>Archaea</taxon>
        <taxon>Methanobacteriati</taxon>
        <taxon>Methanobacteriota</taxon>
        <taxon>Thermococci</taxon>
        <taxon>Thermococcales</taxon>
        <taxon>Thermococcaceae</taxon>
        <taxon>Thermococcus</taxon>
    </lineage>
</organism>
<proteinExistence type="predicted"/>
<dbReference type="InterPro" id="IPR036866">
    <property type="entry name" value="RibonucZ/Hydroxyglut_hydro"/>
</dbReference>
<dbReference type="AlphaFoldDB" id="A0A218P8P0"/>
<dbReference type="SUPFAM" id="SSF56281">
    <property type="entry name" value="Metallo-hydrolase/oxidoreductase"/>
    <property type="match status" value="1"/>
</dbReference>
<dbReference type="OrthoDB" id="197151at2157"/>
<dbReference type="SMART" id="SM00849">
    <property type="entry name" value="Lactamase_B"/>
    <property type="match status" value="1"/>
</dbReference>
<keyword evidence="2" id="KW-0378">Hydrolase</keyword>
<keyword evidence="3" id="KW-1185">Reference proteome</keyword>
<evidence type="ECO:0000313" key="2">
    <source>
        <dbReference type="EMBL" id="ASJ07161.1"/>
    </source>
</evidence>
<name>A0A218P8P0_9EURY</name>
<dbReference type="PANTHER" id="PTHR42951">
    <property type="entry name" value="METALLO-BETA-LACTAMASE DOMAIN-CONTAINING"/>
    <property type="match status" value="1"/>
</dbReference>
<evidence type="ECO:0000313" key="3">
    <source>
        <dbReference type="Proteomes" id="UP000197418"/>
    </source>
</evidence>
<dbReference type="GO" id="GO:0016787">
    <property type="term" value="F:hydrolase activity"/>
    <property type="evidence" value="ECO:0007669"/>
    <property type="project" value="UniProtKB-KW"/>
</dbReference>
<dbReference type="EMBL" id="CP015102">
    <property type="protein sequence ID" value="ASJ07161.1"/>
    <property type="molecule type" value="Genomic_DNA"/>
</dbReference>
<feature type="domain" description="Metallo-beta-lactamase" evidence="1">
    <location>
        <begin position="15"/>
        <end position="201"/>
    </location>
</feature>
<dbReference type="InterPro" id="IPR050855">
    <property type="entry name" value="NDM-1-like"/>
</dbReference>
<dbReference type="Gene3D" id="3.60.15.10">
    <property type="entry name" value="Ribonuclease Z/Hydroxyacylglutathione hydrolase-like"/>
    <property type="match status" value="1"/>
</dbReference>
<reference evidence="2 3" key="1">
    <citation type="submission" date="2016-04" db="EMBL/GenBank/DDBJ databases">
        <title>Complete genome sequence of Thermococcus pacificus type strain P4.</title>
        <authorList>
            <person name="Oger P.M."/>
        </authorList>
    </citation>
    <scope>NUCLEOTIDE SEQUENCE [LARGE SCALE GENOMIC DNA]</scope>
    <source>
        <strain evidence="2 3">P-4</strain>
    </source>
</reference>
<dbReference type="Pfam" id="PF00753">
    <property type="entry name" value="Lactamase_B"/>
    <property type="match status" value="1"/>
</dbReference>
<protein>
    <submittedName>
        <fullName evidence="2">Zn-dependent hydrolase</fullName>
    </submittedName>
</protein>
<gene>
    <name evidence="2" type="ORF">A3L08_07420</name>
</gene>
<evidence type="ECO:0000259" key="1">
    <source>
        <dbReference type="SMART" id="SM00849"/>
    </source>
</evidence>
<dbReference type="GeneID" id="33316087"/>
<accession>A0A218P8P0</accession>